<dbReference type="Gene3D" id="3.40.50.1860">
    <property type="match status" value="2"/>
</dbReference>
<dbReference type="EMBL" id="JBHRYD010000015">
    <property type="protein sequence ID" value="MFC3706204.1"/>
    <property type="molecule type" value="Genomic_DNA"/>
</dbReference>
<evidence type="ECO:0000313" key="4">
    <source>
        <dbReference type="Proteomes" id="UP001595613"/>
    </source>
</evidence>
<protein>
    <submittedName>
        <fullName evidence="3">Aspartate/glutamate racemase family protein</fullName>
    </submittedName>
</protein>
<comment type="similarity">
    <text evidence="1">Belongs to the aspartate/glutamate racemases family.</text>
</comment>
<dbReference type="PROSITE" id="PS00924">
    <property type="entry name" value="ASP_GLU_RACEMASE_2"/>
    <property type="match status" value="1"/>
</dbReference>
<keyword evidence="2" id="KW-0413">Isomerase</keyword>
<dbReference type="Pfam" id="PF01177">
    <property type="entry name" value="Asp_Glu_race"/>
    <property type="match status" value="1"/>
</dbReference>
<dbReference type="InterPro" id="IPR015942">
    <property type="entry name" value="Asp/Glu/hydantoin_racemase"/>
</dbReference>
<dbReference type="InterPro" id="IPR033134">
    <property type="entry name" value="Asp/Glu_racemase_AS_2"/>
</dbReference>
<dbReference type="RefSeq" id="WP_380098284.1">
    <property type="nucleotide sequence ID" value="NZ_JBHRYD010000015.1"/>
</dbReference>
<comment type="caution">
    <text evidence="3">The sequence shown here is derived from an EMBL/GenBank/DDBJ whole genome shotgun (WGS) entry which is preliminary data.</text>
</comment>
<dbReference type="InterPro" id="IPR004380">
    <property type="entry name" value="Asp_race"/>
</dbReference>
<dbReference type="SUPFAM" id="SSF53681">
    <property type="entry name" value="Aspartate/glutamate racemase"/>
    <property type="match status" value="2"/>
</dbReference>
<dbReference type="InterPro" id="IPR001920">
    <property type="entry name" value="Asp/Glu_race"/>
</dbReference>
<dbReference type="NCBIfam" id="TIGR00035">
    <property type="entry name" value="asp_race"/>
    <property type="match status" value="1"/>
</dbReference>
<accession>A0ABV7X6Q1</accession>
<reference evidence="4" key="1">
    <citation type="journal article" date="2019" name="Int. J. Syst. Evol. Microbiol.">
        <title>The Global Catalogue of Microorganisms (GCM) 10K type strain sequencing project: providing services to taxonomists for standard genome sequencing and annotation.</title>
        <authorList>
            <consortium name="The Broad Institute Genomics Platform"/>
            <consortium name="The Broad Institute Genome Sequencing Center for Infectious Disease"/>
            <person name="Wu L."/>
            <person name="Ma J."/>
        </authorList>
    </citation>
    <scope>NUCLEOTIDE SEQUENCE [LARGE SCALE GENOMIC DNA]</scope>
    <source>
        <strain evidence="4">KCTC 42281</strain>
    </source>
</reference>
<evidence type="ECO:0000256" key="1">
    <source>
        <dbReference type="ARBA" id="ARBA00007847"/>
    </source>
</evidence>
<dbReference type="PANTHER" id="PTHR21198:SF7">
    <property type="entry name" value="ASPARTATE-GLUTAMATE RACEMASE FAMILY"/>
    <property type="match status" value="1"/>
</dbReference>
<sequence>MKPIGLLGGMSWESTAVYYRHLNERMRDLRGGLASAELVVRSFDFARIVALQKKGAWDEAGETLAEAACGLEAAGAKVIIICTNTMHRLAGQVASATTIPLLHIVDATAEKIVAAGYGRPLLLATRYTMEQDFYKGRLKQKYGLDALVPDEADRTIVHDVIFDEICQGTISPQSQATYQRIIEKGAAQGADCVILGCTEIGLLIGNLPTAVPPFDSTLLHADAAFDFALADEAA</sequence>
<proteinExistence type="inferred from homology"/>
<organism evidence="3 4">
    <name type="scientific">Devosia honganensis</name>
    <dbReference type="NCBI Taxonomy" id="1610527"/>
    <lineage>
        <taxon>Bacteria</taxon>
        <taxon>Pseudomonadati</taxon>
        <taxon>Pseudomonadota</taxon>
        <taxon>Alphaproteobacteria</taxon>
        <taxon>Hyphomicrobiales</taxon>
        <taxon>Devosiaceae</taxon>
        <taxon>Devosia</taxon>
    </lineage>
</organism>
<gene>
    <name evidence="3" type="ORF">ACFOOL_15735</name>
</gene>
<dbReference type="Proteomes" id="UP001595613">
    <property type="component" value="Unassembled WGS sequence"/>
</dbReference>
<evidence type="ECO:0000313" key="3">
    <source>
        <dbReference type="EMBL" id="MFC3706204.1"/>
    </source>
</evidence>
<dbReference type="PANTHER" id="PTHR21198">
    <property type="entry name" value="GLUTAMATE RACEMASE"/>
    <property type="match status" value="1"/>
</dbReference>
<evidence type="ECO:0000256" key="2">
    <source>
        <dbReference type="ARBA" id="ARBA00023235"/>
    </source>
</evidence>
<name>A0ABV7X6Q1_9HYPH</name>
<keyword evidence="4" id="KW-1185">Reference proteome</keyword>